<dbReference type="OrthoDB" id="8781507at2"/>
<protein>
    <submittedName>
        <fullName evidence="2">Heavy-metal resistance protein CzcE</fullName>
    </submittedName>
</protein>
<gene>
    <name evidence="2" type="ORF">SAMN05192549_11914</name>
</gene>
<accession>A0A1M7RCK7</accession>
<dbReference type="InterPro" id="IPR038674">
    <property type="entry name" value="CzcE_sf"/>
</dbReference>
<dbReference type="InterPro" id="IPR031560">
    <property type="entry name" value="CzcE"/>
</dbReference>
<dbReference type="Gene3D" id="2.60.40.2280">
    <property type="entry name" value="Heavy-metal resistance protein CzcE"/>
    <property type="match status" value="1"/>
</dbReference>
<name>A0A1M7RCK7_9BURK</name>
<dbReference type="EMBL" id="FRCX01000019">
    <property type="protein sequence ID" value="SHN43869.1"/>
    <property type="molecule type" value="Genomic_DNA"/>
</dbReference>
<proteinExistence type="predicted"/>
<reference evidence="3" key="1">
    <citation type="submission" date="2016-11" db="EMBL/GenBank/DDBJ databases">
        <authorList>
            <person name="Varghese N."/>
            <person name="Submissions S."/>
        </authorList>
    </citation>
    <scope>NUCLEOTIDE SEQUENCE [LARGE SCALE GENOMIC DNA]</scope>
    <source>
        <strain evidence="3">Sac-22</strain>
    </source>
</reference>
<evidence type="ECO:0000313" key="2">
    <source>
        <dbReference type="EMBL" id="SHN43869.1"/>
    </source>
</evidence>
<dbReference type="Proteomes" id="UP000184339">
    <property type="component" value="Unassembled WGS sequence"/>
</dbReference>
<feature type="chain" id="PRO_5012658419" evidence="1">
    <location>
        <begin position="25"/>
        <end position="114"/>
    </location>
</feature>
<dbReference type="RefSeq" id="WP_072790015.1">
    <property type="nucleotide sequence ID" value="NZ_FRCX01000019.1"/>
</dbReference>
<dbReference type="AlphaFoldDB" id="A0A1M7RCK7"/>
<organism evidence="2 3">
    <name type="scientific">Duganella sacchari</name>
    <dbReference type="NCBI Taxonomy" id="551987"/>
    <lineage>
        <taxon>Bacteria</taxon>
        <taxon>Pseudomonadati</taxon>
        <taxon>Pseudomonadota</taxon>
        <taxon>Betaproteobacteria</taxon>
        <taxon>Burkholderiales</taxon>
        <taxon>Oxalobacteraceae</taxon>
        <taxon>Telluria group</taxon>
        <taxon>Duganella</taxon>
    </lineage>
</organism>
<keyword evidence="1" id="KW-0732">Signal</keyword>
<feature type="signal peptide" evidence="1">
    <location>
        <begin position="1"/>
        <end position="24"/>
    </location>
</feature>
<dbReference type="Pfam" id="PF16986">
    <property type="entry name" value="CzcE"/>
    <property type="match status" value="1"/>
</dbReference>
<evidence type="ECO:0000256" key="1">
    <source>
        <dbReference type="SAM" id="SignalP"/>
    </source>
</evidence>
<evidence type="ECO:0000313" key="3">
    <source>
        <dbReference type="Proteomes" id="UP000184339"/>
    </source>
</evidence>
<keyword evidence="3" id="KW-1185">Reference proteome</keyword>
<sequence length="114" mass="12210">MQSIKNKIAAIFVVASLAPFAAMAHQGEMHTNPAFGSAASAPAATRTVVISAATKSVNVDKGDVVTFELEGKTFTWQFDTLRDSDRFELSAIAPEGVNTHGVRVYVAPNPLYRN</sequence>